<evidence type="ECO:0000256" key="2">
    <source>
        <dbReference type="ARBA" id="ARBA00022448"/>
    </source>
</evidence>
<keyword evidence="7 9" id="KW-0472">Membrane</keyword>
<dbReference type="InterPro" id="IPR003439">
    <property type="entry name" value="ABC_transporter-like_ATP-bd"/>
</dbReference>
<feature type="compositionally biased region" description="Polar residues" evidence="8">
    <location>
        <begin position="297"/>
        <end position="307"/>
    </location>
</feature>
<feature type="domain" description="ABC transporter" evidence="10">
    <location>
        <begin position="740"/>
        <end position="989"/>
    </location>
</feature>
<gene>
    <name evidence="12" type="ORF">LDAN0321_LOCUS12725</name>
</gene>
<dbReference type="SUPFAM" id="SSF52540">
    <property type="entry name" value="P-loop containing nucleoside triphosphate hydrolases"/>
    <property type="match status" value="1"/>
</dbReference>
<feature type="transmembrane region" description="Helical" evidence="9">
    <location>
        <begin position="533"/>
        <end position="552"/>
    </location>
</feature>
<feature type="transmembrane region" description="Helical" evidence="9">
    <location>
        <begin position="172"/>
        <end position="195"/>
    </location>
</feature>
<evidence type="ECO:0000256" key="5">
    <source>
        <dbReference type="ARBA" id="ARBA00022840"/>
    </source>
</evidence>
<evidence type="ECO:0000313" key="12">
    <source>
        <dbReference type="EMBL" id="CAD9588931.1"/>
    </source>
</evidence>
<dbReference type="EMBL" id="HBGY01020180">
    <property type="protein sequence ID" value="CAD9588931.1"/>
    <property type="molecule type" value="Transcribed_RNA"/>
</dbReference>
<protein>
    <recommendedName>
        <fullName evidence="13">ABC transporter</fullName>
    </recommendedName>
</protein>
<evidence type="ECO:0000256" key="8">
    <source>
        <dbReference type="SAM" id="MobiDB-lite"/>
    </source>
</evidence>
<dbReference type="InterPro" id="IPR036640">
    <property type="entry name" value="ABC1_TM_sf"/>
</dbReference>
<dbReference type="PROSITE" id="PS50893">
    <property type="entry name" value="ABC_TRANSPORTER_2"/>
    <property type="match status" value="1"/>
</dbReference>
<feature type="transmembrane region" description="Helical" evidence="9">
    <location>
        <begin position="369"/>
        <end position="389"/>
    </location>
</feature>
<dbReference type="GO" id="GO:0005524">
    <property type="term" value="F:ATP binding"/>
    <property type="evidence" value="ECO:0007669"/>
    <property type="project" value="UniProtKB-KW"/>
</dbReference>
<feature type="region of interest" description="Disordered" evidence="8">
    <location>
        <begin position="698"/>
        <end position="719"/>
    </location>
</feature>
<proteinExistence type="predicted"/>
<feature type="transmembrane region" description="Helical" evidence="9">
    <location>
        <begin position="509"/>
        <end position="527"/>
    </location>
</feature>
<evidence type="ECO:0000259" key="10">
    <source>
        <dbReference type="PROSITE" id="PS50893"/>
    </source>
</evidence>
<feature type="transmembrane region" description="Helical" evidence="9">
    <location>
        <begin position="609"/>
        <end position="635"/>
    </location>
</feature>
<organism evidence="12">
    <name type="scientific">Leptocylindrus danicus</name>
    <dbReference type="NCBI Taxonomy" id="163516"/>
    <lineage>
        <taxon>Eukaryota</taxon>
        <taxon>Sar</taxon>
        <taxon>Stramenopiles</taxon>
        <taxon>Ochrophyta</taxon>
        <taxon>Bacillariophyta</taxon>
        <taxon>Coscinodiscophyceae</taxon>
        <taxon>Chaetocerotophycidae</taxon>
        <taxon>Leptocylindrales</taxon>
        <taxon>Leptocylindraceae</taxon>
        <taxon>Leptocylindrus</taxon>
    </lineage>
</organism>
<accession>A0A7S2PB08</accession>
<dbReference type="PANTHER" id="PTHR43394:SF1">
    <property type="entry name" value="ATP-BINDING CASSETTE SUB-FAMILY B MEMBER 10, MITOCHONDRIAL"/>
    <property type="match status" value="1"/>
</dbReference>
<evidence type="ECO:0008006" key="13">
    <source>
        <dbReference type="Google" id="ProtNLM"/>
    </source>
</evidence>
<keyword evidence="4" id="KW-0547">Nucleotide-binding</keyword>
<feature type="compositionally biased region" description="Acidic residues" evidence="8">
    <location>
        <begin position="323"/>
        <end position="351"/>
    </location>
</feature>
<evidence type="ECO:0000256" key="7">
    <source>
        <dbReference type="ARBA" id="ARBA00023136"/>
    </source>
</evidence>
<feature type="domain" description="ABC transmembrane type-1" evidence="11">
    <location>
        <begin position="373"/>
        <end position="678"/>
    </location>
</feature>
<keyword evidence="3 9" id="KW-0812">Transmembrane</keyword>
<evidence type="ECO:0000256" key="6">
    <source>
        <dbReference type="ARBA" id="ARBA00022989"/>
    </source>
</evidence>
<feature type="transmembrane region" description="Helical" evidence="9">
    <location>
        <begin position="92"/>
        <end position="118"/>
    </location>
</feature>
<evidence type="ECO:0000256" key="9">
    <source>
        <dbReference type="SAM" id="Phobius"/>
    </source>
</evidence>
<dbReference type="PROSITE" id="PS50929">
    <property type="entry name" value="ABC_TM1F"/>
    <property type="match status" value="1"/>
</dbReference>
<reference evidence="12" key="1">
    <citation type="submission" date="2021-01" db="EMBL/GenBank/DDBJ databases">
        <authorList>
            <person name="Corre E."/>
            <person name="Pelletier E."/>
            <person name="Niang G."/>
            <person name="Scheremetjew M."/>
            <person name="Finn R."/>
            <person name="Kale V."/>
            <person name="Holt S."/>
            <person name="Cochrane G."/>
            <person name="Meng A."/>
            <person name="Brown T."/>
            <person name="Cohen L."/>
        </authorList>
    </citation>
    <scope>NUCLEOTIDE SEQUENCE</scope>
    <source>
        <strain evidence="12">B650</strain>
    </source>
</reference>
<feature type="region of interest" description="Disordered" evidence="8">
    <location>
        <begin position="1"/>
        <end position="39"/>
    </location>
</feature>
<dbReference type="InterPro" id="IPR011527">
    <property type="entry name" value="ABC1_TM_dom"/>
</dbReference>
<dbReference type="InterPro" id="IPR003593">
    <property type="entry name" value="AAA+_ATPase"/>
</dbReference>
<dbReference type="InterPro" id="IPR017871">
    <property type="entry name" value="ABC_transporter-like_CS"/>
</dbReference>
<dbReference type="Pfam" id="PF00664">
    <property type="entry name" value="ABC_membrane"/>
    <property type="match status" value="1"/>
</dbReference>
<comment type="subcellular location">
    <subcellularLocation>
        <location evidence="1">Membrane</location>
        <topology evidence="1">Multi-pass membrane protein</topology>
    </subcellularLocation>
</comment>
<feature type="transmembrane region" description="Helical" evidence="9">
    <location>
        <begin position="51"/>
        <end position="72"/>
    </location>
</feature>
<dbReference type="Pfam" id="PF00005">
    <property type="entry name" value="ABC_tran"/>
    <property type="match status" value="1"/>
</dbReference>
<dbReference type="FunFam" id="3.40.50.300:FF:000836">
    <property type="entry name" value="ABC transporter B family member 25"/>
    <property type="match status" value="1"/>
</dbReference>
<feature type="transmembrane region" description="Helical" evidence="9">
    <location>
        <begin position="435"/>
        <end position="457"/>
    </location>
</feature>
<dbReference type="GO" id="GO:0016887">
    <property type="term" value="F:ATP hydrolysis activity"/>
    <property type="evidence" value="ECO:0007669"/>
    <property type="project" value="InterPro"/>
</dbReference>
<feature type="transmembrane region" description="Helical" evidence="9">
    <location>
        <begin position="215"/>
        <end position="233"/>
    </location>
</feature>
<dbReference type="SMART" id="SM00382">
    <property type="entry name" value="AAA"/>
    <property type="match status" value="1"/>
</dbReference>
<dbReference type="Gene3D" id="1.20.1560.10">
    <property type="entry name" value="ABC transporter type 1, transmembrane domain"/>
    <property type="match status" value="2"/>
</dbReference>
<dbReference type="GO" id="GO:0015421">
    <property type="term" value="F:ABC-type oligopeptide transporter activity"/>
    <property type="evidence" value="ECO:0007669"/>
    <property type="project" value="TreeGrafter"/>
</dbReference>
<evidence type="ECO:0000259" key="11">
    <source>
        <dbReference type="PROSITE" id="PS50929"/>
    </source>
</evidence>
<dbReference type="SUPFAM" id="SSF90123">
    <property type="entry name" value="ABC transporter transmembrane region"/>
    <property type="match status" value="1"/>
</dbReference>
<dbReference type="FunFam" id="1.20.1560.10:FF:000215">
    <property type="entry name" value="ABC transporter B family member 4"/>
    <property type="match status" value="1"/>
</dbReference>
<feature type="region of interest" description="Disordered" evidence="8">
    <location>
        <begin position="290"/>
        <end position="352"/>
    </location>
</feature>
<keyword evidence="2" id="KW-0813">Transport</keyword>
<dbReference type="GO" id="GO:0016020">
    <property type="term" value="C:membrane"/>
    <property type="evidence" value="ECO:0007669"/>
    <property type="project" value="UniProtKB-SubCell"/>
</dbReference>
<dbReference type="Gene3D" id="3.40.50.300">
    <property type="entry name" value="P-loop containing nucleotide triphosphate hydrolases"/>
    <property type="match status" value="1"/>
</dbReference>
<sequence length="1002" mass="111557">MAPEQHQHHINIPSMLPSNSNNDKQSQQQSSRRSRREEKIQKLAKTKLRRLFFTLSLDAVCACILTYILHQQEEHEHVDDNASNEKFTLYDFIWSLDLILAGTILRATSICFALTCLVKRWNKRDLHRYKYPLGEYHATPTRKRKTREELEEEGLEEPFWSWFRRFISRPSFLSELICLASIVMLILQCLLRLYHEIELEDDNGNTMNEQEKRHPLWWVAMCLSGLFSLLELARVDGCCFGLMEWNHHHFHYCKNNYCRFPSASASASASNNNKHHFGSSSSLTLASSTRSYDEEGSNVNDGSTSSLLDPLLAPQSPSSTSNDDSDAEYEEEYEVEDQEDEDEEGEEEEESSAYKANLYDLLALCKPDWMLMILAFVCLLIAALMQTVIPRLIGNVLDALADYEHSENGHTTTVLMEDKSDIWNVPGFRSNIQKLVIAALLCALFSGLRGGIFTLIGGRVNSRLRLKLMDSLLAQEIGFFDTTKTGDITSRLCSDTTMVGDQVTLNVNVFLRSFVQAIGVLVFMFLVSWRLTMLVLLSVPAITIMSKLYGAFMRKLTKLMQKKLADGNTISEAAISSMPTVRAFGAEMAELREYERYMNMYLKLNARAAVAYVGYMTSITTLPLLVNAMVLFYGGLLVLSQNSDDHISSGQLVSFFLYLSSLSDAFNSMGNIFSSLTTAIGAADKVFEMMYRKPLYKKPASGSSSGDDGGELSLPNSGNPTTTCKMLHQGINPSDCAGEVRLNGIDMFYPARPTRKVLDGMTLTAPRGTVCALVGPSGGGKSSIVSLIQHLYEQNRGTVTIDGHDVRDLNHLWLSRHVSVVSQEPTLYARSIKRNIMYGLEGTEAEPSMEEITEACQLANAASFIENLPDGFETEVGERGVQLSGGQKQRIAIARALVRKPRILLLDEATSALDAESESSVQAAIDSMLKMGHDGNGGSAMTVVVVAHRLSTIRSADIIYVVSGGRVSESGRHEDLIQNPNGAYANLINRQMMAQKSLDSRS</sequence>
<keyword evidence="6 9" id="KW-1133">Transmembrane helix</keyword>
<dbReference type="CDD" id="cd18572">
    <property type="entry name" value="ABC_6TM_TAP"/>
    <property type="match status" value="1"/>
</dbReference>
<dbReference type="InterPro" id="IPR027417">
    <property type="entry name" value="P-loop_NTPase"/>
</dbReference>
<dbReference type="PROSITE" id="PS00211">
    <property type="entry name" value="ABC_TRANSPORTER_1"/>
    <property type="match status" value="1"/>
</dbReference>
<dbReference type="InterPro" id="IPR039421">
    <property type="entry name" value="Type_1_exporter"/>
</dbReference>
<name>A0A7S2PB08_9STRA</name>
<dbReference type="GO" id="GO:0005737">
    <property type="term" value="C:cytoplasm"/>
    <property type="evidence" value="ECO:0007669"/>
    <property type="project" value="UniProtKB-ARBA"/>
</dbReference>
<dbReference type="AlphaFoldDB" id="A0A7S2PB08"/>
<evidence type="ECO:0000256" key="4">
    <source>
        <dbReference type="ARBA" id="ARBA00022741"/>
    </source>
</evidence>
<dbReference type="PANTHER" id="PTHR43394">
    <property type="entry name" value="ATP-DEPENDENT PERMEASE MDL1, MITOCHONDRIAL"/>
    <property type="match status" value="1"/>
</dbReference>
<keyword evidence="5" id="KW-0067">ATP-binding</keyword>
<evidence type="ECO:0000256" key="3">
    <source>
        <dbReference type="ARBA" id="ARBA00022692"/>
    </source>
</evidence>
<evidence type="ECO:0000256" key="1">
    <source>
        <dbReference type="ARBA" id="ARBA00004141"/>
    </source>
</evidence>